<dbReference type="PROSITE" id="PS51296">
    <property type="entry name" value="RIESKE"/>
    <property type="match status" value="1"/>
</dbReference>
<dbReference type="InterPro" id="IPR014349">
    <property type="entry name" value="Rieske_Fe-S_prot"/>
</dbReference>
<sequence length="176" mass="17308">MNEVPSCTCSCAQSEISAHEPNSQSIQELEHKLSRRNALVAGATATAGALALSACAEGSSGGGGGGGGGGNGAAGPESPTDIAAVSEVPVGKAAKLTKGGVTVIVSQPENGVFKAFSSTCTHQGCQLNVQNNSQIVCPCHGSQFALADGSVKGGPAESPLKSYKAEVKDGRIIVGG</sequence>
<reference evidence="11 12" key="1">
    <citation type="submission" date="2017-04" db="EMBL/GenBank/DDBJ databases">
        <title>Kefir bacterial isolates.</title>
        <authorList>
            <person name="Kim Y."/>
            <person name="Blasche S."/>
            <person name="Patil K.R."/>
        </authorList>
    </citation>
    <scope>NUCLEOTIDE SEQUENCE [LARGE SCALE GENOMIC DNA]</scope>
    <source>
        <strain evidence="11 12">OG2-1</strain>
    </source>
</reference>
<evidence type="ECO:0000256" key="4">
    <source>
        <dbReference type="ARBA" id="ARBA00022723"/>
    </source>
</evidence>
<dbReference type="CDD" id="cd03467">
    <property type="entry name" value="Rieske"/>
    <property type="match status" value="1"/>
</dbReference>
<evidence type="ECO:0000256" key="2">
    <source>
        <dbReference type="ARBA" id="ARBA00015816"/>
    </source>
</evidence>
<keyword evidence="3" id="KW-0001">2Fe-2S</keyword>
<keyword evidence="7" id="KW-1015">Disulfide bond</keyword>
<dbReference type="PANTHER" id="PTHR10134">
    <property type="entry name" value="CYTOCHROME B-C1 COMPLEX SUBUNIT RIESKE, MITOCHONDRIAL"/>
    <property type="match status" value="1"/>
</dbReference>
<comment type="caution">
    <text evidence="11">The sequence shown here is derived from an EMBL/GenBank/DDBJ whole genome shotgun (WGS) entry which is preliminary data.</text>
</comment>
<dbReference type="PRINTS" id="PR00162">
    <property type="entry name" value="RIESKE"/>
</dbReference>
<keyword evidence="5" id="KW-0408">Iron</keyword>
<evidence type="ECO:0000313" key="11">
    <source>
        <dbReference type="EMBL" id="PAK86244.1"/>
    </source>
</evidence>
<protein>
    <recommendedName>
        <fullName evidence="2">Cytochrome bc1 complex Rieske iron-sulfur subunit</fullName>
    </recommendedName>
    <alternativeName>
        <fullName evidence="8">Cytochrome bc1 reductase complex subunit QcrA</fullName>
    </alternativeName>
</protein>
<dbReference type="GO" id="GO:0016020">
    <property type="term" value="C:membrane"/>
    <property type="evidence" value="ECO:0007669"/>
    <property type="project" value="InterPro"/>
</dbReference>
<dbReference type="SUPFAM" id="SSF50022">
    <property type="entry name" value="ISP domain"/>
    <property type="match status" value="1"/>
</dbReference>
<dbReference type="GO" id="GO:0016705">
    <property type="term" value="F:oxidoreductase activity, acting on paired donors, with incorporation or reduction of molecular oxygen"/>
    <property type="evidence" value="ECO:0007669"/>
    <property type="project" value="UniProtKB-ARBA"/>
</dbReference>
<comment type="function">
    <text evidence="1">Iron-sulfur subunit of the cytochrome bc1 complex, an essential component of the respiratory electron transport chain required for ATP synthesis. The bc1 complex catalyzes the oxidation of menaquinol and the reduction of cytochrome c in the respiratory chain. The bc1 complex operates through a Q-cycle mechanism that couples electron transfer to generation of the proton gradient that drives ATP synthesis.</text>
</comment>
<evidence type="ECO:0000313" key="12">
    <source>
        <dbReference type="Proteomes" id="UP000216195"/>
    </source>
</evidence>
<dbReference type="Pfam" id="PF00355">
    <property type="entry name" value="Rieske"/>
    <property type="match status" value="1"/>
</dbReference>
<dbReference type="Proteomes" id="UP000216195">
    <property type="component" value="Unassembled WGS sequence"/>
</dbReference>
<evidence type="ECO:0000256" key="3">
    <source>
        <dbReference type="ARBA" id="ARBA00022714"/>
    </source>
</evidence>
<dbReference type="GO" id="GO:0051537">
    <property type="term" value="F:2 iron, 2 sulfur cluster binding"/>
    <property type="evidence" value="ECO:0007669"/>
    <property type="project" value="UniProtKB-KW"/>
</dbReference>
<name>A0AAE5NIV5_9MICC</name>
<dbReference type="GO" id="GO:0004497">
    <property type="term" value="F:monooxygenase activity"/>
    <property type="evidence" value="ECO:0007669"/>
    <property type="project" value="UniProtKB-ARBA"/>
</dbReference>
<dbReference type="GO" id="GO:0046872">
    <property type="term" value="F:metal ion binding"/>
    <property type="evidence" value="ECO:0007669"/>
    <property type="project" value="UniProtKB-KW"/>
</dbReference>
<dbReference type="AlphaFoldDB" id="A0AAE5NIV5"/>
<organism evidence="11 12">
    <name type="scientific">Rothia dentocariosa</name>
    <dbReference type="NCBI Taxonomy" id="2047"/>
    <lineage>
        <taxon>Bacteria</taxon>
        <taxon>Bacillati</taxon>
        <taxon>Actinomycetota</taxon>
        <taxon>Actinomycetes</taxon>
        <taxon>Micrococcales</taxon>
        <taxon>Micrococcaceae</taxon>
        <taxon>Rothia</taxon>
    </lineage>
</organism>
<evidence type="ECO:0000256" key="7">
    <source>
        <dbReference type="ARBA" id="ARBA00023157"/>
    </source>
</evidence>
<evidence type="ECO:0000256" key="6">
    <source>
        <dbReference type="ARBA" id="ARBA00023014"/>
    </source>
</evidence>
<dbReference type="Gene3D" id="2.102.10.10">
    <property type="entry name" value="Rieske [2Fe-2S] iron-sulphur domain"/>
    <property type="match status" value="1"/>
</dbReference>
<dbReference type="EMBL" id="NCWU01000003">
    <property type="protein sequence ID" value="PAK86244.1"/>
    <property type="molecule type" value="Genomic_DNA"/>
</dbReference>
<comment type="cofactor">
    <cofactor evidence="9">
        <name>[2Fe-2S] cluster</name>
        <dbReference type="ChEBI" id="CHEBI:190135"/>
    </cofactor>
</comment>
<dbReference type="InterPro" id="IPR017941">
    <property type="entry name" value="Rieske_2Fe-2S"/>
</dbReference>
<keyword evidence="6" id="KW-0411">Iron-sulfur</keyword>
<keyword evidence="4" id="KW-0479">Metal-binding</keyword>
<evidence type="ECO:0000256" key="8">
    <source>
        <dbReference type="ARBA" id="ARBA00029586"/>
    </source>
</evidence>
<feature type="domain" description="Rieske" evidence="10">
    <location>
        <begin position="80"/>
        <end position="174"/>
    </location>
</feature>
<evidence type="ECO:0000256" key="9">
    <source>
        <dbReference type="ARBA" id="ARBA00034078"/>
    </source>
</evidence>
<gene>
    <name evidence="11" type="ORF">B8W87_03750</name>
</gene>
<evidence type="ECO:0000259" key="10">
    <source>
        <dbReference type="PROSITE" id="PS51296"/>
    </source>
</evidence>
<dbReference type="InterPro" id="IPR036922">
    <property type="entry name" value="Rieske_2Fe-2S_sf"/>
</dbReference>
<dbReference type="RefSeq" id="WP_095343263.1">
    <property type="nucleotide sequence ID" value="NZ_NCWU01000003.1"/>
</dbReference>
<evidence type="ECO:0000256" key="5">
    <source>
        <dbReference type="ARBA" id="ARBA00023004"/>
    </source>
</evidence>
<evidence type="ECO:0000256" key="1">
    <source>
        <dbReference type="ARBA" id="ARBA00002494"/>
    </source>
</evidence>
<dbReference type="InterPro" id="IPR005805">
    <property type="entry name" value="Rieske_Fe-S_prot_C"/>
</dbReference>
<accession>A0AAE5NIV5</accession>
<proteinExistence type="predicted"/>